<comment type="caution">
    <text evidence="1">The sequence shown here is derived from an EMBL/GenBank/DDBJ whole genome shotgun (WGS) entry which is preliminary data.</text>
</comment>
<dbReference type="RefSeq" id="WP_142896021.1">
    <property type="nucleotide sequence ID" value="NZ_ML660054.1"/>
</dbReference>
<name>A0A545TSW8_9PROT</name>
<proteinExistence type="predicted"/>
<sequence length="75" mass="8026">MDDLTAEQMDKEVLQALRDLALWASEEVGAEPECTPGLAKALAIIEAVDKAQPDLVLGNTSQEALDGATVRVVYK</sequence>
<organism evidence="1 2">
    <name type="scientific">Denitrobaculum tricleocarpae</name>
    <dbReference type="NCBI Taxonomy" id="2591009"/>
    <lineage>
        <taxon>Bacteria</taxon>
        <taxon>Pseudomonadati</taxon>
        <taxon>Pseudomonadota</taxon>
        <taxon>Alphaproteobacteria</taxon>
        <taxon>Rhodospirillales</taxon>
        <taxon>Rhodospirillaceae</taxon>
        <taxon>Denitrobaculum</taxon>
    </lineage>
</organism>
<evidence type="ECO:0000313" key="2">
    <source>
        <dbReference type="Proteomes" id="UP000315252"/>
    </source>
</evidence>
<gene>
    <name evidence="1" type="ORF">FKG95_08930</name>
</gene>
<keyword evidence="2" id="KW-1185">Reference proteome</keyword>
<dbReference type="AlphaFoldDB" id="A0A545TSW8"/>
<dbReference type="Proteomes" id="UP000315252">
    <property type="component" value="Unassembled WGS sequence"/>
</dbReference>
<dbReference type="EMBL" id="VHSH01000003">
    <property type="protein sequence ID" value="TQV80308.1"/>
    <property type="molecule type" value="Genomic_DNA"/>
</dbReference>
<protein>
    <submittedName>
        <fullName evidence="1">Uncharacterized protein</fullName>
    </submittedName>
</protein>
<reference evidence="1 2" key="1">
    <citation type="submission" date="2019-06" db="EMBL/GenBank/DDBJ databases">
        <title>Whole genome sequence for Rhodospirillaceae sp. R148.</title>
        <authorList>
            <person name="Wang G."/>
        </authorList>
    </citation>
    <scope>NUCLEOTIDE SEQUENCE [LARGE SCALE GENOMIC DNA]</scope>
    <source>
        <strain evidence="1 2">R148</strain>
    </source>
</reference>
<accession>A0A545TSW8</accession>
<evidence type="ECO:0000313" key="1">
    <source>
        <dbReference type="EMBL" id="TQV80308.1"/>
    </source>
</evidence>